<reference evidence="2" key="1">
    <citation type="submission" date="2021-01" db="EMBL/GenBank/DDBJ databases">
        <authorList>
            <person name="Kaushik A."/>
        </authorList>
    </citation>
    <scope>NUCLEOTIDE SEQUENCE</scope>
    <source>
        <strain evidence="2">Type strain: AG8-Rh-89/</strain>
    </source>
</reference>
<gene>
    <name evidence="2" type="ORF">RDB_LOCUS9282</name>
</gene>
<dbReference type="Proteomes" id="UP000663850">
    <property type="component" value="Unassembled WGS sequence"/>
</dbReference>
<evidence type="ECO:0000313" key="3">
    <source>
        <dbReference type="Proteomes" id="UP000663850"/>
    </source>
</evidence>
<comment type="caution">
    <text evidence="2">The sequence shown here is derived from an EMBL/GenBank/DDBJ whole genome shotgun (WGS) entry which is preliminary data.</text>
</comment>
<proteinExistence type="predicted"/>
<dbReference type="EMBL" id="CAJMWZ010000508">
    <property type="protein sequence ID" value="CAE6420467.1"/>
    <property type="molecule type" value="Genomic_DNA"/>
</dbReference>
<feature type="region of interest" description="Disordered" evidence="1">
    <location>
        <begin position="1"/>
        <end position="70"/>
    </location>
</feature>
<feature type="compositionally biased region" description="Low complexity" evidence="1">
    <location>
        <begin position="1"/>
        <end position="12"/>
    </location>
</feature>
<sequence length="70" mass="7383">MSTSSTTNDTSNHQSASTAHTPGPAGTKHNPIDVDAKKGKRHYSGHPPGRTGKKAPNKILVAKDFDSESE</sequence>
<name>A0A8H2XCU2_9AGAM</name>
<feature type="compositionally biased region" description="Basic and acidic residues" evidence="1">
    <location>
        <begin position="61"/>
        <end position="70"/>
    </location>
</feature>
<evidence type="ECO:0000313" key="2">
    <source>
        <dbReference type="EMBL" id="CAE6420467.1"/>
    </source>
</evidence>
<dbReference type="AlphaFoldDB" id="A0A8H2XCU2"/>
<protein>
    <submittedName>
        <fullName evidence="2">Uncharacterized protein</fullName>
    </submittedName>
</protein>
<evidence type="ECO:0000256" key="1">
    <source>
        <dbReference type="SAM" id="MobiDB-lite"/>
    </source>
</evidence>
<organism evidence="2 3">
    <name type="scientific">Rhizoctonia solani</name>
    <dbReference type="NCBI Taxonomy" id="456999"/>
    <lineage>
        <taxon>Eukaryota</taxon>
        <taxon>Fungi</taxon>
        <taxon>Dikarya</taxon>
        <taxon>Basidiomycota</taxon>
        <taxon>Agaricomycotina</taxon>
        <taxon>Agaricomycetes</taxon>
        <taxon>Cantharellales</taxon>
        <taxon>Ceratobasidiaceae</taxon>
        <taxon>Rhizoctonia</taxon>
    </lineage>
</organism>
<accession>A0A8H2XCU2</accession>